<protein>
    <submittedName>
        <fullName evidence="2">Uncharacterized protein</fullName>
    </submittedName>
</protein>
<dbReference type="AlphaFoldDB" id="A0A1B6NPE4"/>
<sequence>MSLTPGVEKALTESVQGSEEFDVF</sequence>
<comment type="caution">
    <text evidence="2">The sequence shown here is derived from an EMBL/GenBank/DDBJ whole genome shotgun (WGS) entry which is preliminary data.</text>
</comment>
<feature type="non-terminal residue" evidence="2">
    <location>
        <position position="24"/>
    </location>
</feature>
<evidence type="ECO:0000313" key="2">
    <source>
        <dbReference type="EMBL" id="KTF05254.1"/>
    </source>
</evidence>
<organism evidence="2">
    <name type="scientific">marine sediment metagenome</name>
    <dbReference type="NCBI Taxonomy" id="412755"/>
    <lineage>
        <taxon>unclassified sequences</taxon>
        <taxon>metagenomes</taxon>
        <taxon>ecological metagenomes</taxon>
    </lineage>
</organism>
<dbReference type="EMBL" id="AYSL01001906">
    <property type="protein sequence ID" value="KTF05254.1"/>
    <property type="molecule type" value="Genomic_DNA"/>
</dbReference>
<evidence type="ECO:0000256" key="1">
    <source>
        <dbReference type="SAM" id="MobiDB-lite"/>
    </source>
</evidence>
<gene>
    <name evidence="2" type="ORF">MGSAQ_003247</name>
</gene>
<proteinExistence type="predicted"/>
<feature type="region of interest" description="Disordered" evidence="1">
    <location>
        <begin position="1"/>
        <end position="24"/>
    </location>
</feature>
<reference evidence="2" key="1">
    <citation type="submission" date="2013-11" db="EMBL/GenBank/DDBJ databases">
        <title>Microbial diversity, functional groups and degradation webs in Northern and Southern Mediterranean and Red Sea marine crude oil polluted sites.</title>
        <authorList>
            <person name="Daffonchio D."/>
            <person name="Mapelli F."/>
            <person name="Ferrer M."/>
            <person name="Richter M."/>
            <person name="Cherif A."/>
            <person name="Malkawi H.I."/>
            <person name="Yakimov M.M."/>
            <person name="Abdel-Fattah Y.R."/>
            <person name="Blaghen M."/>
            <person name="Golyshin P.N."/>
            <person name="Kalogerakis N."/>
            <person name="Boon N."/>
            <person name="Magagnini M."/>
            <person name="Fava F."/>
        </authorList>
    </citation>
    <scope>NUCLEOTIDE SEQUENCE</scope>
</reference>
<name>A0A1B6NPE4_9ZZZZ</name>
<accession>A0A1B6NPE4</accession>